<accession>A0A381ZPE1</accession>
<dbReference type="Gene3D" id="6.10.140.1230">
    <property type="match status" value="1"/>
</dbReference>
<dbReference type="AlphaFoldDB" id="A0A381ZPE1"/>
<proteinExistence type="predicted"/>
<reference evidence="2" key="1">
    <citation type="submission" date="2018-05" db="EMBL/GenBank/DDBJ databases">
        <authorList>
            <person name="Lanie J.A."/>
            <person name="Ng W.-L."/>
            <person name="Kazmierczak K.M."/>
            <person name="Andrzejewski T.M."/>
            <person name="Davidsen T.M."/>
            <person name="Wayne K.J."/>
            <person name="Tettelin H."/>
            <person name="Glass J.I."/>
            <person name="Rusch D."/>
            <person name="Podicherti R."/>
            <person name="Tsui H.-C.T."/>
            <person name="Winkler M.E."/>
        </authorList>
    </citation>
    <scope>NUCLEOTIDE SEQUENCE</scope>
</reference>
<dbReference type="EMBL" id="UINC01022034">
    <property type="protein sequence ID" value="SVA90831.1"/>
    <property type="molecule type" value="Genomic_DNA"/>
</dbReference>
<sequence length="222" mass="25109">MKKMGYIGKNWREVKNSINLSQKFLNKVKPEAALKNKIEGAGKKMEEQILRLEQAHNKLKQNHERIFKKIVEAKLTRNESKARTYATELIEIRKVRDRIGNAKLSMEQIKLRLSTVSELGDIVVTLSPCMSLIKGLAPSISTLMPQMHSSMENLTSTLGDMITDSSLTQESMTPTYQGNEETEAILKEAHDVLEGRTLSSIPEPPTTLPDKFRKKVLDESMI</sequence>
<gene>
    <name evidence="2" type="ORF">METZ01_LOCUS143685</name>
</gene>
<evidence type="ECO:0000256" key="1">
    <source>
        <dbReference type="SAM" id="Coils"/>
    </source>
</evidence>
<organism evidence="2">
    <name type="scientific">marine metagenome</name>
    <dbReference type="NCBI Taxonomy" id="408172"/>
    <lineage>
        <taxon>unclassified sequences</taxon>
        <taxon>metagenomes</taxon>
        <taxon>ecological metagenomes</taxon>
    </lineage>
</organism>
<feature type="coiled-coil region" evidence="1">
    <location>
        <begin position="35"/>
        <end position="69"/>
    </location>
</feature>
<protein>
    <recommendedName>
        <fullName evidence="3">Snf7 domain-containing protein</fullName>
    </recommendedName>
</protein>
<name>A0A381ZPE1_9ZZZZ</name>
<evidence type="ECO:0000313" key="2">
    <source>
        <dbReference type="EMBL" id="SVA90831.1"/>
    </source>
</evidence>
<keyword evidence="1" id="KW-0175">Coiled coil</keyword>
<evidence type="ECO:0008006" key="3">
    <source>
        <dbReference type="Google" id="ProtNLM"/>
    </source>
</evidence>